<dbReference type="Gene3D" id="3.20.20.80">
    <property type="entry name" value="Glycosidases"/>
    <property type="match status" value="3"/>
</dbReference>
<dbReference type="PANTHER" id="PTHR10357">
    <property type="entry name" value="ALPHA-AMYLASE FAMILY MEMBER"/>
    <property type="match status" value="1"/>
</dbReference>
<dbReference type="InterPro" id="IPR017853">
    <property type="entry name" value="GH"/>
</dbReference>
<dbReference type="CDD" id="cd11336">
    <property type="entry name" value="AmyAc_MTSase"/>
    <property type="match status" value="1"/>
</dbReference>
<name>A0ABT9L0I6_9ACTN</name>
<dbReference type="Pfam" id="PF00128">
    <property type="entry name" value="Alpha-amylase"/>
    <property type="match status" value="1"/>
</dbReference>
<dbReference type="RefSeq" id="WP_307111731.1">
    <property type="nucleotide sequence ID" value="NZ_JAURUE010000002.1"/>
</dbReference>
<dbReference type="Gene3D" id="1.10.10.470">
    <property type="entry name" value="Maltooligosyl trehalose synthase, domain 4"/>
    <property type="match status" value="1"/>
</dbReference>
<dbReference type="EC" id="5.4.99.15" evidence="3"/>
<dbReference type="Proteomes" id="UP001234880">
    <property type="component" value="Unassembled WGS sequence"/>
</dbReference>
<feature type="compositionally biased region" description="Basic and acidic residues" evidence="1">
    <location>
        <begin position="392"/>
        <end position="412"/>
    </location>
</feature>
<dbReference type="SUPFAM" id="SSF51445">
    <property type="entry name" value="(Trans)glycosidases"/>
    <property type="match status" value="2"/>
</dbReference>
<evidence type="ECO:0000313" key="3">
    <source>
        <dbReference type="EMBL" id="MDP9614157.1"/>
    </source>
</evidence>
<feature type="compositionally biased region" description="Basic and acidic residues" evidence="1">
    <location>
        <begin position="362"/>
        <end position="377"/>
    </location>
</feature>
<keyword evidence="3" id="KW-0413">Isomerase</keyword>
<dbReference type="PANTHER" id="PTHR10357:SF216">
    <property type="entry name" value="MALTOOLIGOSYL TREHALOSE SYNTHASE-RELATED"/>
    <property type="match status" value="1"/>
</dbReference>
<evidence type="ECO:0000313" key="4">
    <source>
        <dbReference type="Proteomes" id="UP001234880"/>
    </source>
</evidence>
<feature type="region of interest" description="Disordered" evidence="1">
    <location>
        <begin position="264"/>
        <end position="453"/>
    </location>
</feature>
<evidence type="ECO:0000259" key="2">
    <source>
        <dbReference type="SMART" id="SM00642"/>
    </source>
</evidence>
<evidence type="ECO:0000256" key="1">
    <source>
        <dbReference type="SAM" id="MobiDB-lite"/>
    </source>
</evidence>
<sequence length="981" mass="104943">MTADPGTPTATYRLQLQPAFPFAAAERAVPYLASLGVSHLHLSPVLEAVPGSTHGYDVVDHSAVRAELGGVAGLRALARTARAHGLGLIVDVVPNHMAAPAPERLNAPLWEVLRNGSKSPYARWFDIDWRAQDGKVLLPVLGGPLGEEWRRLRIEDGTLRYYDHAFPLRPGTEGLPLPALLDAQWYRLGWWRLARTELNYRRFFTISELIAVRVEDPEVFRATHATLLELVREGVVDGLRIDHPDGLADPEGYLRRLDRAVRAATGDGHGGDGRGTTPEGEGGQRTAPEDGGGRGTASDGENGQRRTPEDERGRQTAPENGSGRGTASDGENGQRRTPEDERGRRTAPENGSGRGTASDGENGQRRTPEDERGRRTAPENGSGRGTASDGENGQRRTPEDERGRRTAPEDGGGRGTASDGENGQRLTPEGEGGRRAAPEDGGRGAAPEGGGGRWTVVEKILARDEPLPASWPVAGTTGYDALHHIDGLFVDPDGLEKLTALYRAFAAPPADLGGDWAATVRRAAREVVTHELAAEVARLTRTASRFCAADVRLRDHAPWALRTAIREVLVRLPVYRPYASVGTPPATDADAVLLRSAAAGAREAFTVPLEARVVEVVRDAALGRLGDGPDHRDFCARFAQTAAALRAKSVEDTAFYRYTPLLSAGEVGGDPGRPAVTPEEFHAFAARRLRDWPAGGTVLSTHDTKRSADARARVTALTECPAWWGRTVAELTRSAPAPDPHLAWTAWQTALALGHGDAERLVPAVLKGVREAGLRTTWTERNAAYEEEVTAFLTAGPCAAGPSVWAAIGAEVDGPARANALGAALLHLTMPGVPDLYMGTEHLWTALVDPDNRRPPEPGAERQAQGLAAEKPLLTRAALRLRRERPEWFGPGSGYAPLTAEGPTAAHCTAFVRTGAGGRDGAITVVTRLSRRLAEAGGWGATRLPLPPGRWRDLLTGRTAEGSAALAELLSRLPVALLVRT</sequence>
<dbReference type="EMBL" id="JAURUE010000002">
    <property type="protein sequence ID" value="MDP9614157.1"/>
    <property type="molecule type" value="Genomic_DNA"/>
</dbReference>
<dbReference type="InterPro" id="IPR006047">
    <property type="entry name" value="GH13_cat_dom"/>
</dbReference>
<proteinExistence type="predicted"/>
<feature type="compositionally biased region" description="Gly residues" evidence="1">
    <location>
        <begin position="443"/>
        <end position="453"/>
    </location>
</feature>
<organism evidence="3 4">
    <name type="scientific">Streptomyces demainii</name>
    <dbReference type="NCBI Taxonomy" id="588122"/>
    <lineage>
        <taxon>Bacteria</taxon>
        <taxon>Bacillati</taxon>
        <taxon>Actinomycetota</taxon>
        <taxon>Actinomycetes</taxon>
        <taxon>Kitasatosporales</taxon>
        <taxon>Streptomycetaceae</taxon>
        <taxon>Streptomyces</taxon>
    </lineage>
</organism>
<feature type="domain" description="Glycosyl hydrolase family 13 catalytic" evidence="2">
    <location>
        <begin position="8"/>
        <end position="880"/>
    </location>
</feature>
<dbReference type="Gene3D" id="3.30.1590.10">
    <property type="entry name" value="Maltooligosyl trehalose synthase, domain 2"/>
    <property type="match status" value="1"/>
</dbReference>
<reference evidence="3 4" key="1">
    <citation type="submission" date="2023-07" db="EMBL/GenBank/DDBJ databases">
        <title>Sequencing the genomes of 1000 actinobacteria strains.</title>
        <authorList>
            <person name="Klenk H.-P."/>
        </authorList>
    </citation>
    <scope>NUCLEOTIDE SEQUENCE [LARGE SCALE GENOMIC DNA]</scope>
    <source>
        <strain evidence="3 4">DSM 41600</strain>
    </source>
</reference>
<dbReference type="InterPro" id="IPR013797">
    <property type="entry name" value="Maltooligo_trehalose_synth_4"/>
</dbReference>
<dbReference type="InterPro" id="IPR012767">
    <property type="entry name" value="Trehalose_TreY"/>
</dbReference>
<keyword evidence="4" id="KW-1185">Reference proteome</keyword>
<gene>
    <name evidence="3" type="ORF">JOF35_006495</name>
</gene>
<protein>
    <submittedName>
        <fullName evidence="3">(1-&gt;4)-alpha-D-glucan 1-alpha-D-glucosylmutase</fullName>
        <ecNumber evidence="3">5.4.99.15</ecNumber>
    </submittedName>
</protein>
<feature type="compositionally biased region" description="Basic and acidic residues" evidence="1">
    <location>
        <begin position="302"/>
        <end position="314"/>
    </location>
</feature>
<feature type="compositionally biased region" description="Basic and acidic residues" evidence="1">
    <location>
        <begin position="332"/>
        <end position="347"/>
    </location>
</feature>
<comment type="caution">
    <text evidence="3">The sequence shown here is derived from an EMBL/GenBank/DDBJ whole genome shotgun (WGS) entry which is preliminary data.</text>
</comment>
<accession>A0ABT9L0I6</accession>
<dbReference type="GO" id="GO:0047470">
    <property type="term" value="F:(1,4)-alpha-D-glucan 1-alpha-D-glucosylmutase activity"/>
    <property type="evidence" value="ECO:0007669"/>
    <property type="project" value="UniProtKB-EC"/>
</dbReference>
<feature type="compositionally biased region" description="Basic and acidic residues" evidence="1">
    <location>
        <begin position="431"/>
        <end position="442"/>
    </location>
</feature>
<dbReference type="SMART" id="SM00642">
    <property type="entry name" value="Aamy"/>
    <property type="match status" value="1"/>
</dbReference>